<reference evidence="2 3" key="1">
    <citation type="journal article" date="2018" name="MBio">
        <title>Comparative Genomics Reveals the Core Gene Toolbox for the Fungus-Insect Symbiosis.</title>
        <authorList>
            <person name="Wang Y."/>
            <person name="Stata M."/>
            <person name="Wang W."/>
            <person name="Stajich J.E."/>
            <person name="White M.M."/>
            <person name="Moncalvo J.M."/>
        </authorList>
    </citation>
    <scope>NUCLEOTIDE SEQUENCE [LARGE SCALE GENOMIC DNA]</scope>
    <source>
        <strain evidence="2 3">AUS-77-4</strain>
    </source>
</reference>
<proteinExistence type="predicted"/>
<dbReference type="Proteomes" id="UP000245699">
    <property type="component" value="Unassembled WGS sequence"/>
</dbReference>
<sequence length="346" mass="39832">MILSDTICVAVLCLFMNTTQARTQFEQAKNIKRQYESGNSYNRGYPDIRYIQENGNTSPKYAEYNPKHNQKYHEYNQKYPEYNPKYNPKYPEYNPKYNPKYPEYNPKYNPKYPEYKPKYPEYNPKYSLKYPENNKKCDIFKSKYGMNHYNSEPIKTEIIKDNNRHENTNYYSFASNKIATKTFIEAEAVGSSTVGEKIFDMLGLDTNLGPKTDTNVDAINGADVPSLETDTSISIDTEIPSTIMISLDQTEFLPDTQTNSVTKTSTSKFISATGTISSAEIAQSIQTTILSTPMPTSKERSPIKYKTVPEAIIYPSSEENVYQKYPTKTVQPLYGYNNQKNVYQAY</sequence>
<evidence type="ECO:0000313" key="3">
    <source>
        <dbReference type="Proteomes" id="UP000245699"/>
    </source>
</evidence>
<feature type="signal peptide" evidence="1">
    <location>
        <begin position="1"/>
        <end position="21"/>
    </location>
</feature>
<evidence type="ECO:0000256" key="1">
    <source>
        <dbReference type="SAM" id="SignalP"/>
    </source>
</evidence>
<feature type="chain" id="PRO_5015780990" evidence="1">
    <location>
        <begin position="22"/>
        <end position="346"/>
    </location>
</feature>
<evidence type="ECO:0000313" key="2">
    <source>
        <dbReference type="EMBL" id="PVU86224.1"/>
    </source>
</evidence>
<name>A0A2T9Y1R1_9FUNG</name>
<dbReference type="AlphaFoldDB" id="A0A2T9Y1R1"/>
<keyword evidence="1" id="KW-0732">Signal</keyword>
<keyword evidence="3" id="KW-1185">Reference proteome</keyword>
<comment type="caution">
    <text evidence="2">The sequence shown here is derived from an EMBL/GenBank/DDBJ whole genome shotgun (WGS) entry which is preliminary data.</text>
</comment>
<gene>
    <name evidence="2" type="ORF">BB559_006599</name>
</gene>
<protein>
    <submittedName>
        <fullName evidence="2">Uncharacterized protein</fullName>
    </submittedName>
</protein>
<accession>A0A2T9Y1R1</accession>
<organism evidence="2 3">
    <name type="scientific">Furculomyces boomerangus</name>
    <dbReference type="NCBI Taxonomy" id="61424"/>
    <lineage>
        <taxon>Eukaryota</taxon>
        <taxon>Fungi</taxon>
        <taxon>Fungi incertae sedis</taxon>
        <taxon>Zoopagomycota</taxon>
        <taxon>Kickxellomycotina</taxon>
        <taxon>Harpellomycetes</taxon>
        <taxon>Harpellales</taxon>
        <taxon>Harpellaceae</taxon>
        <taxon>Furculomyces</taxon>
    </lineage>
</organism>
<dbReference type="EMBL" id="MBFT01000950">
    <property type="protein sequence ID" value="PVU86224.1"/>
    <property type="molecule type" value="Genomic_DNA"/>
</dbReference>